<protein>
    <submittedName>
        <fullName evidence="2">Uncharacterized protein</fullName>
    </submittedName>
</protein>
<evidence type="ECO:0000256" key="1">
    <source>
        <dbReference type="SAM" id="Phobius"/>
    </source>
</evidence>
<dbReference type="Proteomes" id="UP001172159">
    <property type="component" value="Unassembled WGS sequence"/>
</dbReference>
<evidence type="ECO:0000313" key="3">
    <source>
        <dbReference type="Proteomes" id="UP001172159"/>
    </source>
</evidence>
<keyword evidence="3" id="KW-1185">Reference proteome</keyword>
<keyword evidence="1" id="KW-0472">Membrane</keyword>
<gene>
    <name evidence="2" type="ORF">B0T21DRAFT_372115</name>
</gene>
<keyword evidence="1" id="KW-0812">Transmembrane</keyword>
<keyword evidence="1" id="KW-1133">Transmembrane helix</keyword>
<evidence type="ECO:0000313" key="2">
    <source>
        <dbReference type="EMBL" id="KAK0723648.1"/>
    </source>
</evidence>
<organism evidence="2 3">
    <name type="scientific">Apiosordaria backusii</name>
    <dbReference type="NCBI Taxonomy" id="314023"/>
    <lineage>
        <taxon>Eukaryota</taxon>
        <taxon>Fungi</taxon>
        <taxon>Dikarya</taxon>
        <taxon>Ascomycota</taxon>
        <taxon>Pezizomycotina</taxon>
        <taxon>Sordariomycetes</taxon>
        <taxon>Sordariomycetidae</taxon>
        <taxon>Sordariales</taxon>
        <taxon>Lasiosphaeriaceae</taxon>
        <taxon>Apiosordaria</taxon>
    </lineage>
</organism>
<sequence length="114" mass="12328">MLTVEGIAAAVLSCVSSVASSSVGVLRARSTCESAILMSRNHDWSAVRCQVSKSSMALSRLCFLRIYLTLCALTSTPWLMLGCGGWCLTSRRSMSVTTSSLLRRTRSVCSQISR</sequence>
<comment type="caution">
    <text evidence="2">The sequence shown here is derived from an EMBL/GenBank/DDBJ whole genome shotgun (WGS) entry which is preliminary data.</text>
</comment>
<reference evidence="2" key="1">
    <citation type="submission" date="2023-06" db="EMBL/GenBank/DDBJ databases">
        <title>Genome-scale phylogeny and comparative genomics of the fungal order Sordariales.</title>
        <authorList>
            <consortium name="Lawrence Berkeley National Laboratory"/>
            <person name="Hensen N."/>
            <person name="Bonometti L."/>
            <person name="Westerberg I."/>
            <person name="Brannstrom I.O."/>
            <person name="Guillou S."/>
            <person name="Cros-Aarteil S."/>
            <person name="Calhoun S."/>
            <person name="Haridas S."/>
            <person name="Kuo A."/>
            <person name="Mondo S."/>
            <person name="Pangilinan J."/>
            <person name="Riley R."/>
            <person name="Labutti K."/>
            <person name="Andreopoulos B."/>
            <person name="Lipzen A."/>
            <person name="Chen C."/>
            <person name="Yanf M."/>
            <person name="Daum C."/>
            <person name="Ng V."/>
            <person name="Clum A."/>
            <person name="Steindorff A."/>
            <person name="Ohm R."/>
            <person name="Martin F."/>
            <person name="Silar P."/>
            <person name="Natvig D."/>
            <person name="Lalanne C."/>
            <person name="Gautier V."/>
            <person name="Ament-Velasquez S.L."/>
            <person name="Kruys A."/>
            <person name="Hutchinson M.I."/>
            <person name="Powell A.J."/>
            <person name="Barry K."/>
            <person name="Miller A.N."/>
            <person name="Grigoriev I.V."/>
            <person name="Debuchy R."/>
            <person name="Gladieux P."/>
            <person name="Thoren M.H."/>
            <person name="Johannesson H."/>
        </authorList>
    </citation>
    <scope>NUCLEOTIDE SEQUENCE</scope>
    <source>
        <strain evidence="2">CBS 540.89</strain>
    </source>
</reference>
<feature type="transmembrane region" description="Helical" evidence="1">
    <location>
        <begin position="66"/>
        <end position="88"/>
    </location>
</feature>
<proteinExistence type="predicted"/>
<name>A0AA40E5X7_9PEZI</name>
<dbReference type="AlphaFoldDB" id="A0AA40E5X7"/>
<accession>A0AA40E5X7</accession>
<dbReference type="EMBL" id="JAUKTV010000011">
    <property type="protein sequence ID" value="KAK0723648.1"/>
    <property type="molecule type" value="Genomic_DNA"/>
</dbReference>